<dbReference type="AlphaFoldDB" id="A0A518CXJ0"/>
<dbReference type="GO" id="GO:0005524">
    <property type="term" value="F:ATP binding"/>
    <property type="evidence" value="ECO:0007669"/>
    <property type="project" value="UniProtKB-KW"/>
</dbReference>
<keyword evidence="1" id="KW-0547">Nucleotide-binding</keyword>
<dbReference type="GO" id="GO:0003676">
    <property type="term" value="F:nucleic acid binding"/>
    <property type="evidence" value="ECO:0007669"/>
    <property type="project" value="InterPro"/>
</dbReference>
<dbReference type="InterPro" id="IPR001650">
    <property type="entry name" value="Helicase_C-like"/>
</dbReference>
<dbReference type="Pfam" id="PF00271">
    <property type="entry name" value="Helicase_C"/>
    <property type="match status" value="1"/>
</dbReference>
<dbReference type="InterPro" id="IPR011545">
    <property type="entry name" value="DEAD/DEAH_box_helicase_dom"/>
</dbReference>
<feature type="compositionally biased region" description="Low complexity" evidence="7">
    <location>
        <begin position="461"/>
        <end position="475"/>
    </location>
</feature>
<evidence type="ECO:0000259" key="9">
    <source>
        <dbReference type="PROSITE" id="PS51194"/>
    </source>
</evidence>
<dbReference type="RefSeq" id="WP_419186338.1">
    <property type="nucleotide sequence ID" value="NZ_CP036290.1"/>
</dbReference>
<comment type="similarity">
    <text evidence="5">Belongs to the DEAD box helicase family.</text>
</comment>
<organism evidence="11 12">
    <name type="scientific">Rohdeia mirabilis</name>
    <dbReference type="NCBI Taxonomy" id="2528008"/>
    <lineage>
        <taxon>Bacteria</taxon>
        <taxon>Pseudomonadati</taxon>
        <taxon>Planctomycetota</taxon>
        <taxon>Planctomycetia</taxon>
        <taxon>Planctomycetia incertae sedis</taxon>
        <taxon>Rohdeia</taxon>
    </lineage>
</organism>
<evidence type="ECO:0000313" key="11">
    <source>
        <dbReference type="EMBL" id="QDU83942.1"/>
    </source>
</evidence>
<evidence type="ECO:0000256" key="4">
    <source>
        <dbReference type="ARBA" id="ARBA00022840"/>
    </source>
</evidence>
<accession>A0A518CXJ0</accession>
<reference evidence="11 12" key="1">
    <citation type="submission" date="2019-02" db="EMBL/GenBank/DDBJ databases">
        <title>Deep-cultivation of Planctomycetes and their phenomic and genomic characterization uncovers novel biology.</title>
        <authorList>
            <person name="Wiegand S."/>
            <person name="Jogler M."/>
            <person name="Boedeker C."/>
            <person name="Pinto D."/>
            <person name="Vollmers J."/>
            <person name="Rivas-Marin E."/>
            <person name="Kohn T."/>
            <person name="Peeters S.H."/>
            <person name="Heuer A."/>
            <person name="Rast P."/>
            <person name="Oberbeckmann S."/>
            <person name="Bunk B."/>
            <person name="Jeske O."/>
            <person name="Meyerdierks A."/>
            <person name="Storesund J.E."/>
            <person name="Kallscheuer N."/>
            <person name="Luecker S."/>
            <person name="Lage O.M."/>
            <person name="Pohl T."/>
            <person name="Merkel B.J."/>
            <person name="Hornburger P."/>
            <person name="Mueller R.-W."/>
            <person name="Bruemmer F."/>
            <person name="Labrenz M."/>
            <person name="Spormann A.M."/>
            <person name="Op den Camp H."/>
            <person name="Overmann J."/>
            <person name="Amann R."/>
            <person name="Jetten M.S.M."/>
            <person name="Mascher T."/>
            <person name="Medema M.H."/>
            <person name="Devos D.P."/>
            <person name="Kaster A.-K."/>
            <person name="Ovreas L."/>
            <person name="Rohde M."/>
            <person name="Galperin M.Y."/>
            <person name="Jogler C."/>
        </authorList>
    </citation>
    <scope>NUCLEOTIDE SEQUENCE [LARGE SCALE GENOMIC DNA]</scope>
    <source>
        <strain evidence="11 12">Pla163</strain>
    </source>
</reference>
<dbReference type="SMART" id="SM00490">
    <property type="entry name" value="HELICc"/>
    <property type="match status" value="1"/>
</dbReference>
<dbReference type="InterPro" id="IPR014014">
    <property type="entry name" value="RNA_helicase_DEAD_Q_motif"/>
</dbReference>
<dbReference type="PANTHER" id="PTHR47959:SF13">
    <property type="entry name" value="ATP-DEPENDENT RNA HELICASE RHLE"/>
    <property type="match status" value="1"/>
</dbReference>
<name>A0A518CXJ0_9BACT</name>
<protein>
    <submittedName>
        <fullName evidence="11">ATP-dependent RNA helicase RhlE</fullName>
        <ecNumber evidence="11">3.6.4.13</ecNumber>
    </submittedName>
</protein>
<feature type="domain" description="DEAD-box RNA helicase Q" evidence="10">
    <location>
        <begin position="12"/>
        <end position="40"/>
    </location>
</feature>
<evidence type="ECO:0000256" key="2">
    <source>
        <dbReference type="ARBA" id="ARBA00022801"/>
    </source>
</evidence>
<feature type="domain" description="Helicase ATP-binding" evidence="8">
    <location>
        <begin position="43"/>
        <end position="217"/>
    </location>
</feature>
<dbReference type="InterPro" id="IPR050079">
    <property type="entry name" value="DEAD_box_RNA_helicase"/>
</dbReference>
<dbReference type="GO" id="GO:0005829">
    <property type="term" value="C:cytosol"/>
    <property type="evidence" value="ECO:0007669"/>
    <property type="project" value="TreeGrafter"/>
</dbReference>
<dbReference type="CDD" id="cd00268">
    <property type="entry name" value="DEADc"/>
    <property type="match status" value="1"/>
</dbReference>
<gene>
    <name evidence="11" type="primary">rhlE</name>
    <name evidence="11" type="ORF">Pla163_10430</name>
</gene>
<evidence type="ECO:0000259" key="8">
    <source>
        <dbReference type="PROSITE" id="PS51192"/>
    </source>
</evidence>
<feature type="region of interest" description="Disordered" evidence="7">
    <location>
        <begin position="382"/>
        <end position="499"/>
    </location>
</feature>
<evidence type="ECO:0000256" key="3">
    <source>
        <dbReference type="ARBA" id="ARBA00022806"/>
    </source>
</evidence>
<evidence type="ECO:0000256" key="7">
    <source>
        <dbReference type="SAM" id="MobiDB-lite"/>
    </source>
</evidence>
<keyword evidence="12" id="KW-1185">Reference proteome</keyword>
<dbReference type="InterPro" id="IPR027417">
    <property type="entry name" value="P-loop_NTPase"/>
</dbReference>
<dbReference type="GO" id="GO:0003724">
    <property type="term" value="F:RNA helicase activity"/>
    <property type="evidence" value="ECO:0007669"/>
    <property type="project" value="UniProtKB-EC"/>
</dbReference>
<dbReference type="Proteomes" id="UP000319342">
    <property type="component" value="Chromosome"/>
</dbReference>
<dbReference type="InterPro" id="IPR014001">
    <property type="entry name" value="Helicase_ATP-bd"/>
</dbReference>
<evidence type="ECO:0000256" key="6">
    <source>
        <dbReference type="PROSITE-ProRule" id="PRU00552"/>
    </source>
</evidence>
<proteinExistence type="inferred from homology"/>
<dbReference type="PANTHER" id="PTHR47959">
    <property type="entry name" value="ATP-DEPENDENT RNA HELICASE RHLE-RELATED"/>
    <property type="match status" value="1"/>
</dbReference>
<dbReference type="InterPro" id="IPR044742">
    <property type="entry name" value="DEAD/DEAH_RhlB"/>
</dbReference>
<evidence type="ECO:0000256" key="1">
    <source>
        <dbReference type="ARBA" id="ARBA00022741"/>
    </source>
</evidence>
<dbReference type="GO" id="GO:0016787">
    <property type="term" value="F:hydrolase activity"/>
    <property type="evidence" value="ECO:0007669"/>
    <property type="project" value="UniProtKB-KW"/>
</dbReference>
<dbReference type="PROSITE" id="PS51194">
    <property type="entry name" value="HELICASE_CTER"/>
    <property type="match status" value="1"/>
</dbReference>
<keyword evidence="4" id="KW-0067">ATP-binding</keyword>
<dbReference type="Gene3D" id="3.40.50.300">
    <property type="entry name" value="P-loop containing nucleotide triphosphate hydrolases"/>
    <property type="match status" value="2"/>
</dbReference>
<feature type="domain" description="Helicase C-terminal" evidence="9">
    <location>
        <begin position="243"/>
        <end position="387"/>
    </location>
</feature>
<dbReference type="SMART" id="SM00487">
    <property type="entry name" value="DEXDc"/>
    <property type="match status" value="1"/>
</dbReference>
<feature type="short sequence motif" description="Q motif" evidence="6">
    <location>
        <begin position="12"/>
        <end position="40"/>
    </location>
</feature>
<feature type="compositionally biased region" description="Gly residues" evidence="7">
    <location>
        <begin position="398"/>
        <end position="460"/>
    </location>
</feature>
<dbReference type="EMBL" id="CP036290">
    <property type="protein sequence ID" value="QDU83942.1"/>
    <property type="molecule type" value="Genomic_DNA"/>
</dbReference>
<dbReference type="Pfam" id="PF00270">
    <property type="entry name" value="DEAD"/>
    <property type="match status" value="1"/>
</dbReference>
<dbReference type="EC" id="3.6.4.13" evidence="11"/>
<sequence length="499" mass="52381">MTKNSTDGRQATGFARFDLPSQLMRAVEAAGYTSPRPIQEQGLPAALEGRDVLGLAQTGTGKTAAFVLPILDRLIRTKPKGKGGPRALVVAPTRELAAQVHSEFESLGRFTQITATPVFGGVPIARQERALRGKMDVVVACPGRLLDLYGQGAVRLDGVEVLVLDEADHMFDMGFLPDLRRILKALPPRRQNLLFSATMPREIRKLADTILHNPKVVELSQTKPAETIAHGLYPLDENDKIGALDAILASKEFKSAIVFTRTKRRAKQLAQHLDLRKHRAIALQGNMSQPQRVRAMEGFRSGTYDILVATDIAARGLDIAGVSHVINFDVPNTPEAYTHRIGRTGRSECTGTAYTFVTYEDKDQVRAIEKRLGAPIERHDVRELGPIESTKLRALKPAGGGPVRGQGGQGGRGGRGASGGRGPGVGARSGGGGGRGGSSRGPGASGPGRSSGGGFAGGSSRGRSGSKPAGSSAGGRSRRGPSGGSSSGGGSSFGAGVDR</sequence>
<keyword evidence="3 11" id="KW-0347">Helicase</keyword>
<feature type="compositionally biased region" description="Gly residues" evidence="7">
    <location>
        <begin position="481"/>
        <end position="493"/>
    </location>
</feature>
<dbReference type="PROSITE" id="PS51192">
    <property type="entry name" value="HELICASE_ATP_BIND_1"/>
    <property type="match status" value="1"/>
</dbReference>
<dbReference type="CDD" id="cd18787">
    <property type="entry name" value="SF2_C_DEAD"/>
    <property type="match status" value="1"/>
</dbReference>
<evidence type="ECO:0000256" key="5">
    <source>
        <dbReference type="ARBA" id="ARBA00038437"/>
    </source>
</evidence>
<keyword evidence="2 11" id="KW-0378">Hydrolase</keyword>
<dbReference type="PROSITE" id="PS51195">
    <property type="entry name" value="Q_MOTIF"/>
    <property type="match status" value="1"/>
</dbReference>
<dbReference type="SUPFAM" id="SSF52540">
    <property type="entry name" value="P-loop containing nucleoside triphosphate hydrolases"/>
    <property type="match status" value="1"/>
</dbReference>
<evidence type="ECO:0000259" key="10">
    <source>
        <dbReference type="PROSITE" id="PS51195"/>
    </source>
</evidence>
<evidence type="ECO:0000313" key="12">
    <source>
        <dbReference type="Proteomes" id="UP000319342"/>
    </source>
</evidence>